<reference evidence="1" key="1">
    <citation type="submission" date="2023-10" db="EMBL/GenBank/DDBJ databases">
        <authorList>
            <person name="Chen Y."/>
            <person name="Shah S."/>
            <person name="Dougan E. K."/>
            <person name="Thang M."/>
            <person name="Chan C."/>
        </authorList>
    </citation>
    <scope>NUCLEOTIDE SEQUENCE [LARGE SCALE GENOMIC DNA]</scope>
</reference>
<protein>
    <submittedName>
        <fullName evidence="1">Uncharacterized protein</fullName>
    </submittedName>
</protein>
<accession>A0ABN9QL84</accession>
<name>A0ABN9QL84_9DINO</name>
<proteinExistence type="predicted"/>
<evidence type="ECO:0000313" key="2">
    <source>
        <dbReference type="Proteomes" id="UP001189429"/>
    </source>
</evidence>
<gene>
    <name evidence="1" type="ORF">PCOR1329_LOCUS12934</name>
</gene>
<dbReference type="EMBL" id="CAUYUJ010003792">
    <property type="protein sequence ID" value="CAK0806858.1"/>
    <property type="molecule type" value="Genomic_DNA"/>
</dbReference>
<evidence type="ECO:0000313" key="1">
    <source>
        <dbReference type="EMBL" id="CAK0806858.1"/>
    </source>
</evidence>
<organism evidence="1 2">
    <name type="scientific">Prorocentrum cordatum</name>
    <dbReference type="NCBI Taxonomy" id="2364126"/>
    <lineage>
        <taxon>Eukaryota</taxon>
        <taxon>Sar</taxon>
        <taxon>Alveolata</taxon>
        <taxon>Dinophyceae</taxon>
        <taxon>Prorocentrales</taxon>
        <taxon>Prorocentraceae</taxon>
        <taxon>Prorocentrum</taxon>
    </lineage>
</organism>
<comment type="caution">
    <text evidence="1">The sequence shown here is derived from an EMBL/GenBank/DDBJ whole genome shotgun (WGS) entry which is preliminary data.</text>
</comment>
<keyword evidence="2" id="KW-1185">Reference proteome</keyword>
<dbReference type="Proteomes" id="UP001189429">
    <property type="component" value="Unassembled WGS sequence"/>
</dbReference>
<sequence length="100" mass="10950">MQSKKMVNTGNQKLWRIFARAARATERTRHEARVATNGSLLTCNRVVSFAINRTIADMAATATKATSWRALSDHVAELKSVVATACVAAMVCRGSKEQRV</sequence>